<keyword evidence="3" id="KW-1185">Reference proteome</keyword>
<dbReference type="Proteomes" id="UP001148018">
    <property type="component" value="Unassembled WGS sequence"/>
</dbReference>
<dbReference type="EMBL" id="JANIIK010000114">
    <property type="protein sequence ID" value="KAJ3591051.1"/>
    <property type="molecule type" value="Genomic_DNA"/>
</dbReference>
<proteinExistence type="predicted"/>
<protein>
    <submittedName>
        <fullName evidence="2">Uncharacterized protein</fullName>
    </submittedName>
</protein>
<evidence type="ECO:0000313" key="2">
    <source>
        <dbReference type="EMBL" id="KAJ3591051.1"/>
    </source>
</evidence>
<comment type="caution">
    <text evidence="2">The sequence shown here is derived from an EMBL/GenBank/DDBJ whole genome shotgun (WGS) entry which is preliminary data.</text>
</comment>
<name>A0A9Q0DMI8_9TELE</name>
<reference evidence="2" key="1">
    <citation type="submission" date="2022-07" db="EMBL/GenBank/DDBJ databases">
        <title>Chromosome-level genome of Muraenolepis orangiensis.</title>
        <authorList>
            <person name="Kim J."/>
        </authorList>
    </citation>
    <scope>NUCLEOTIDE SEQUENCE</scope>
    <source>
        <strain evidence="2">KU_S4_2022</strain>
        <tissue evidence="2">Muscle</tissue>
    </source>
</reference>
<sequence>MAPNRKSSGDYPRGAVNDPNAIGSGSREYWQIVCLWWPLTRVAHGGAHAWWALGRGAGDGMRSSPALESCRPA</sequence>
<dbReference type="AlphaFoldDB" id="A0A9Q0DMI8"/>
<evidence type="ECO:0000256" key="1">
    <source>
        <dbReference type="SAM" id="MobiDB-lite"/>
    </source>
</evidence>
<accession>A0A9Q0DMI8</accession>
<organism evidence="2 3">
    <name type="scientific">Muraenolepis orangiensis</name>
    <name type="common">Patagonian moray cod</name>
    <dbReference type="NCBI Taxonomy" id="630683"/>
    <lineage>
        <taxon>Eukaryota</taxon>
        <taxon>Metazoa</taxon>
        <taxon>Chordata</taxon>
        <taxon>Craniata</taxon>
        <taxon>Vertebrata</taxon>
        <taxon>Euteleostomi</taxon>
        <taxon>Actinopterygii</taxon>
        <taxon>Neopterygii</taxon>
        <taxon>Teleostei</taxon>
        <taxon>Neoteleostei</taxon>
        <taxon>Acanthomorphata</taxon>
        <taxon>Zeiogadaria</taxon>
        <taxon>Gadariae</taxon>
        <taxon>Gadiformes</taxon>
        <taxon>Muraenolepidoidei</taxon>
        <taxon>Muraenolepididae</taxon>
        <taxon>Muraenolepis</taxon>
    </lineage>
</organism>
<gene>
    <name evidence="2" type="ORF">NHX12_008998</name>
</gene>
<evidence type="ECO:0000313" key="3">
    <source>
        <dbReference type="Proteomes" id="UP001148018"/>
    </source>
</evidence>
<feature type="region of interest" description="Disordered" evidence="1">
    <location>
        <begin position="1"/>
        <end position="24"/>
    </location>
</feature>